<sequence length="233" mass="26901">MLAKIKQTYRELGAADTVLYMLDKALVKLTFNRLLIHKYYITRQPVSAIASVPPTKALDIEIKQLANDDPTLSTMDRPAAILQQRYAQGGHCFAAFKKEQFAGNLWLNFDEYQEDEVRCRYVLQPTGHAAWDYDVFVMPKYRFSYVFAKLWDKANSVMTGRGISYVYSRINYYNVGSLQSHKRLGSKIYGAVYFINIGSVQLMFSRHFKPFLKLSTNQAEFPALYIRDNPSNE</sequence>
<evidence type="ECO:0000313" key="1">
    <source>
        <dbReference type="EMBL" id="MBV2127714.1"/>
    </source>
</evidence>
<accession>A0ABS6MH70</accession>
<name>A0ABS6MH70_9GAMM</name>
<reference evidence="1 2" key="1">
    <citation type="submission" date="2021-06" db="EMBL/GenBank/DDBJ databases">
        <title>Rheinheimera indica sp. nov., isolated from deep-sea sediment.</title>
        <authorList>
            <person name="Wang Z."/>
            <person name="Zhang X.-Y."/>
        </authorList>
    </citation>
    <scope>NUCLEOTIDE SEQUENCE [LARGE SCALE GENOMIC DNA]</scope>
    <source>
        <strain evidence="1 2">SM2107</strain>
    </source>
</reference>
<evidence type="ECO:0000313" key="2">
    <source>
        <dbReference type="Proteomes" id="UP000704611"/>
    </source>
</evidence>
<keyword evidence="2" id="KW-1185">Reference proteome</keyword>
<comment type="caution">
    <text evidence="1">The sequence shown here is derived from an EMBL/GenBank/DDBJ whole genome shotgun (WGS) entry which is preliminary data.</text>
</comment>
<organism evidence="1 2">
    <name type="scientific">Arsukibacterium indicum</name>
    <dbReference type="NCBI Taxonomy" id="2848612"/>
    <lineage>
        <taxon>Bacteria</taxon>
        <taxon>Pseudomonadati</taxon>
        <taxon>Pseudomonadota</taxon>
        <taxon>Gammaproteobacteria</taxon>
        <taxon>Chromatiales</taxon>
        <taxon>Chromatiaceae</taxon>
        <taxon>Arsukibacterium</taxon>
    </lineage>
</organism>
<protein>
    <submittedName>
        <fullName evidence="1">N-acetyltransferase</fullName>
    </submittedName>
</protein>
<dbReference type="EMBL" id="JAHRID010000001">
    <property type="protein sequence ID" value="MBV2127714.1"/>
    <property type="molecule type" value="Genomic_DNA"/>
</dbReference>
<proteinExistence type="predicted"/>
<dbReference type="RefSeq" id="WP_217666572.1">
    <property type="nucleotide sequence ID" value="NZ_JAHRID010000001.1"/>
</dbReference>
<gene>
    <name evidence="1" type="ORF">KQY15_01220</name>
</gene>
<dbReference type="Proteomes" id="UP000704611">
    <property type="component" value="Unassembled WGS sequence"/>
</dbReference>